<feature type="non-terminal residue" evidence="1">
    <location>
        <position position="187"/>
    </location>
</feature>
<organism evidence="1 2">
    <name type="scientific">Eiseniibacteriota bacterium</name>
    <dbReference type="NCBI Taxonomy" id="2212470"/>
    <lineage>
        <taxon>Bacteria</taxon>
        <taxon>Candidatus Eiseniibacteriota</taxon>
    </lineage>
</organism>
<evidence type="ECO:0008006" key="3">
    <source>
        <dbReference type="Google" id="ProtNLM"/>
    </source>
</evidence>
<dbReference type="Gene3D" id="1.25.40.10">
    <property type="entry name" value="Tetratricopeptide repeat domain"/>
    <property type="match status" value="1"/>
</dbReference>
<proteinExistence type="predicted"/>
<accession>A0A538TD07</accession>
<dbReference type="SUPFAM" id="SSF48452">
    <property type="entry name" value="TPR-like"/>
    <property type="match status" value="1"/>
</dbReference>
<evidence type="ECO:0000313" key="2">
    <source>
        <dbReference type="Proteomes" id="UP000316609"/>
    </source>
</evidence>
<dbReference type="EMBL" id="VBOY01000172">
    <property type="protein sequence ID" value="TMQ61533.1"/>
    <property type="molecule type" value="Genomic_DNA"/>
</dbReference>
<gene>
    <name evidence="1" type="ORF">E6K78_12725</name>
</gene>
<dbReference type="AlphaFoldDB" id="A0A538TD07"/>
<comment type="caution">
    <text evidence="1">The sequence shown here is derived from an EMBL/GenBank/DDBJ whole genome shotgun (WGS) entry which is preliminary data.</text>
</comment>
<evidence type="ECO:0000313" key="1">
    <source>
        <dbReference type="EMBL" id="TMQ61533.1"/>
    </source>
</evidence>
<name>A0A538TD07_UNCEI</name>
<dbReference type="Proteomes" id="UP000316609">
    <property type="component" value="Unassembled WGS sequence"/>
</dbReference>
<protein>
    <recommendedName>
        <fullName evidence="3">Tetratricopeptide repeat protein</fullName>
    </recommendedName>
</protein>
<reference evidence="1 2" key="1">
    <citation type="journal article" date="2019" name="Nat. Microbiol.">
        <title>Mediterranean grassland soil C-N compound turnover is dependent on rainfall and depth, and is mediated by genomically divergent microorganisms.</title>
        <authorList>
            <person name="Diamond S."/>
            <person name="Andeer P.F."/>
            <person name="Li Z."/>
            <person name="Crits-Christoph A."/>
            <person name="Burstein D."/>
            <person name="Anantharaman K."/>
            <person name="Lane K.R."/>
            <person name="Thomas B.C."/>
            <person name="Pan C."/>
            <person name="Northen T.R."/>
            <person name="Banfield J.F."/>
        </authorList>
    </citation>
    <scope>NUCLEOTIDE SEQUENCE [LARGE SCALE GENOMIC DNA]</scope>
    <source>
        <strain evidence="1">WS_8</strain>
    </source>
</reference>
<dbReference type="InterPro" id="IPR011990">
    <property type="entry name" value="TPR-like_helical_dom_sf"/>
</dbReference>
<sequence>MEARSLEDVGAYTRAAQALRELRKGRPPDPDLELALALNEARSDQLDSADVRLHGALLSAAAVDTLDPRAWAEYPVDRERTWFNGRFDGWHWYVWRARLEVAARLSRWDQALEAALQCTHWRGNSGKEWAFLAVCAARAGKDDVSQRAAEWAIRLDPSLPEAAYLAGLWSERTGNRTRARALFRQAT</sequence>